<feature type="domain" description="Phosphoadenosine phosphosulphate reductase" evidence="1">
    <location>
        <begin position="28"/>
        <end position="230"/>
    </location>
</feature>
<dbReference type="Pfam" id="PF11922">
    <property type="entry name" value="DUF3440"/>
    <property type="match status" value="1"/>
</dbReference>
<gene>
    <name evidence="2" type="ORF">Drose_05875</name>
</gene>
<dbReference type="CDD" id="cd23947">
    <property type="entry name" value="PAPS_reductase-like_YbdN"/>
    <property type="match status" value="1"/>
</dbReference>
<dbReference type="SUPFAM" id="SSF52402">
    <property type="entry name" value="Adenine nucleotide alpha hydrolases-like"/>
    <property type="match status" value="1"/>
</dbReference>
<evidence type="ECO:0000259" key="1">
    <source>
        <dbReference type="Pfam" id="PF01507"/>
    </source>
</evidence>
<dbReference type="Pfam" id="PF01507">
    <property type="entry name" value="PAPS_reduct"/>
    <property type="match status" value="1"/>
</dbReference>
<dbReference type="PANTHER" id="PTHR30083:SF0">
    <property type="entry name" value="3'-PHOSPHOADENOSINE 5'-PHOSPHOSULFATE SULFOTRANSFERASE (PAPS REDUCTASE)_FAD SYNTHETASE"/>
    <property type="match status" value="1"/>
</dbReference>
<evidence type="ECO:0000313" key="2">
    <source>
        <dbReference type="EMBL" id="UWZ37799.1"/>
    </source>
</evidence>
<dbReference type="EMBL" id="CP073721">
    <property type="protein sequence ID" value="UWZ37799.1"/>
    <property type="molecule type" value="Genomic_DNA"/>
</dbReference>
<evidence type="ECO:0000313" key="3">
    <source>
        <dbReference type="Proteomes" id="UP001058271"/>
    </source>
</evidence>
<dbReference type="InterPro" id="IPR002500">
    <property type="entry name" value="PAPS_reduct_dom"/>
</dbReference>
<reference evidence="2" key="1">
    <citation type="submission" date="2021-04" db="EMBL/GenBank/DDBJ databases">
        <title>Biosynthetic gene clusters of Dactylosporangioum roseum.</title>
        <authorList>
            <person name="Hartkoorn R.C."/>
            <person name="Beaudoing E."/>
            <person name="Hot D."/>
            <person name="Moureu S."/>
        </authorList>
    </citation>
    <scope>NUCLEOTIDE SEQUENCE</scope>
    <source>
        <strain evidence="2">NRRL B-16295</strain>
    </source>
</reference>
<name>A0ABY5ZBU0_9ACTN</name>
<accession>A0ABY5ZBU0</accession>
<protein>
    <submittedName>
        <fullName evidence="2">DUF3440 domain-containing protein</fullName>
    </submittedName>
</protein>
<dbReference type="Proteomes" id="UP001058271">
    <property type="component" value="Chromosome"/>
</dbReference>
<dbReference type="PANTHER" id="PTHR30083">
    <property type="entry name" value="TRANSCRIPTIONAL REGULATOR-RELATED"/>
    <property type="match status" value="1"/>
</dbReference>
<organism evidence="2 3">
    <name type="scientific">Dactylosporangium roseum</name>
    <dbReference type="NCBI Taxonomy" id="47989"/>
    <lineage>
        <taxon>Bacteria</taxon>
        <taxon>Bacillati</taxon>
        <taxon>Actinomycetota</taxon>
        <taxon>Actinomycetes</taxon>
        <taxon>Micromonosporales</taxon>
        <taxon>Micromonosporaceae</taxon>
        <taxon>Dactylosporangium</taxon>
    </lineage>
</organism>
<dbReference type="RefSeq" id="WP_260727162.1">
    <property type="nucleotide sequence ID" value="NZ_BAAABS010000033.1"/>
</dbReference>
<dbReference type="InterPro" id="IPR014729">
    <property type="entry name" value="Rossmann-like_a/b/a_fold"/>
</dbReference>
<dbReference type="InterPro" id="IPR021845">
    <property type="entry name" value="DUF3440"/>
</dbReference>
<dbReference type="Gene3D" id="3.40.50.620">
    <property type="entry name" value="HUPs"/>
    <property type="match status" value="1"/>
</dbReference>
<sequence>MGKRSLGVDVLTAARQRIARVFDDFPRIYVSFSGGKDSGVMLELVADEARRRGRRIGVLFVDLEAQYRLTIDYVAEAYERHADVIEPYWVALPLNLRNAVSQFEPQWMCWDPGRRADWVRDPHPSSITDEEFFPFFRRRMEFEEFVPEFGHWYGGGKLTACFVGIRTAESLNRWRTIASGRKRPFEGLQWTTWIKGGPTYNIYPIYDWATEDIWTYYARERRPYNRLYDRMHQAGLTIHQARICQPYGDDQRKGLWLYHVIEPETWARVVARVNGANQGALYAREAGNILGRIKVTRPDGITWEEFAHRLLESMPLPLADHYKDKIAVFLRWYQVRGYPDGVIPDEDVIAKGKPSWARICKVLLRNDYWCKGLTFSPPKSSPGAYEKYKKLMTKRRAQWQLI</sequence>
<proteinExistence type="predicted"/>
<keyword evidence="3" id="KW-1185">Reference proteome</keyword>